<dbReference type="AlphaFoldDB" id="A0A4Z2JCE6"/>
<comment type="caution">
    <text evidence="1">The sequence shown here is derived from an EMBL/GenBank/DDBJ whole genome shotgun (WGS) entry which is preliminary data.</text>
</comment>
<dbReference type="InterPro" id="IPR038765">
    <property type="entry name" value="Papain-like_cys_pep_sf"/>
</dbReference>
<accession>A0A4Z2JCE6</accession>
<name>A0A4Z2JCE6_9TELE</name>
<dbReference type="SUPFAM" id="SSF54001">
    <property type="entry name" value="Cysteine proteinases"/>
    <property type="match status" value="1"/>
</dbReference>
<keyword evidence="2" id="KW-1185">Reference proteome</keyword>
<protein>
    <submittedName>
        <fullName evidence="1">Cathepsin B</fullName>
    </submittedName>
</protein>
<reference evidence="1 2" key="1">
    <citation type="submission" date="2019-03" db="EMBL/GenBank/DDBJ databases">
        <title>First draft genome of Liparis tanakae, snailfish: a comprehensive survey of snailfish specific genes.</title>
        <authorList>
            <person name="Kim W."/>
            <person name="Song I."/>
            <person name="Jeong J.-H."/>
            <person name="Kim D."/>
            <person name="Kim S."/>
            <person name="Ryu S."/>
            <person name="Song J.Y."/>
            <person name="Lee S.K."/>
        </authorList>
    </citation>
    <scope>NUCLEOTIDE SEQUENCE [LARGE SCALE GENOMIC DNA]</scope>
    <source>
        <tissue evidence="1">Muscle</tissue>
    </source>
</reference>
<dbReference type="OrthoDB" id="413122at2759"/>
<evidence type="ECO:0000313" key="2">
    <source>
        <dbReference type="Proteomes" id="UP000314294"/>
    </source>
</evidence>
<organism evidence="1 2">
    <name type="scientific">Liparis tanakae</name>
    <name type="common">Tanaka's snailfish</name>
    <dbReference type="NCBI Taxonomy" id="230148"/>
    <lineage>
        <taxon>Eukaryota</taxon>
        <taxon>Metazoa</taxon>
        <taxon>Chordata</taxon>
        <taxon>Craniata</taxon>
        <taxon>Vertebrata</taxon>
        <taxon>Euteleostomi</taxon>
        <taxon>Actinopterygii</taxon>
        <taxon>Neopterygii</taxon>
        <taxon>Teleostei</taxon>
        <taxon>Neoteleostei</taxon>
        <taxon>Acanthomorphata</taxon>
        <taxon>Eupercaria</taxon>
        <taxon>Perciformes</taxon>
        <taxon>Cottioidei</taxon>
        <taxon>Cottales</taxon>
        <taxon>Liparidae</taxon>
        <taxon>Liparis</taxon>
    </lineage>
</organism>
<dbReference type="EMBL" id="SRLO01000010">
    <property type="protein sequence ID" value="TNN87504.1"/>
    <property type="molecule type" value="Genomic_DNA"/>
</dbReference>
<gene>
    <name evidence="1" type="primary">CTSB_0</name>
    <name evidence="1" type="ORF">EYF80_002221</name>
</gene>
<evidence type="ECO:0000313" key="1">
    <source>
        <dbReference type="EMBL" id="TNN87504.1"/>
    </source>
</evidence>
<sequence>MAFFSLARGPSASTRRHLMNTSQCPQSFLWKENDDNEPTVFKLTREALSEIYNNGPVEGAFAAYEDFVLYKSGCSVSGVPGEKSQFKEKAQYNPIEKAEVLLTGSSIDFAVDDVGINDLRAEMASRLVDDWSETEESCPLCFEGGVLLLQHQLGGFRCLLIERHLFHRLIQSSNGFQLVLDLVLSCVEIR</sequence>
<dbReference type="Proteomes" id="UP000314294">
    <property type="component" value="Unassembled WGS sequence"/>
</dbReference>
<proteinExistence type="predicted"/>